<comment type="similarity">
    <text evidence="2">Belongs to the paraoxonase family.</text>
</comment>
<feature type="binding site" evidence="8">
    <location>
        <position position="239"/>
    </location>
    <ligand>
        <name>Ca(2+)</name>
        <dbReference type="ChEBI" id="CHEBI:29108"/>
        <label>1</label>
        <note>catalytic</note>
    </ligand>
</feature>
<evidence type="ECO:0000256" key="6">
    <source>
        <dbReference type="ARBA" id="ARBA00023180"/>
    </source>
</evidence>
<feature type="binding site" evidence="8">
    <location>
        <position position="87"/>
    </location>
    <ligand>
        <name>Ca(2+)</name>
        <dbReference type="ChEBI" id="CHEBI:29108"/>
        <label>1</label>
        <note>catalytic</note>
    </ligand>
</feature>
<evidence type="ECO:0000256" key="4">
    <source>
        <dbReference type="ARBA" id="ARBA00022801"/>
    </source>
</evidence>
<feature type="disulfide bond" description="In form B" evidence="9">
    <location>
        <begin position="43"/>
        <end position="323"/>
    </location>
</feature>
<evidence type="ECO:0000256" key="8">
    <source>
        <dbReference type="PIRSR" id="PIRSR602640-2"/>
    </source>
</evidence>
<feature type="binding site" evidence="8">
    <location>
        <position position="138"/>
    </location>
    <ligand>
        <name>Ca(2+)</name>
        <dbReference type="ChEBI" id="CHEBI:29108"/>
        <label>1</label>
        <note>catalytic</note>
    </ligand>
</feature>
<keyword evidence="4" id="KW-0378">Hydrolase</keyword>
<evidence type="ECO:0000256" key="2">
    <source>
        <dbReference type="ARBA" id="ARBA00008595"/>
    </source>
</evidence>
<evidence type="ECO:0000313" key="10">
    <source>
        <dbReference type="Ensembl" id="ENSOMYP00000024111.2"/>
    </source>
</evidence>
<evidence type="ECO:0000313" key="11">
    <source>
        <dbReference type="Proteomes" id="UP000694395"/>
    </source>
</evidence>
<dbReference type="EC" id="3.1.1.2" evidence="3"/>
<dbReference type="GeneTree" id="ENSGT00390000008932"/>
<dbReference type="GO" id="GO:0046872">
    <property type="term" value="F:metal ion binding"/>
    <property type="evidence" value="ECO:0007669"/>
    <property type="project" value="UniProtKB-KW"/>
</dbReference>
<dbReference type="GO" id="GO:0004064">
    <property type="term" value="F:arylesterase activity"/>
    <property type="evidence" value="ECO:0007669"/>
    <property type="project" value="UniProtKB-EC"/>
</dbReference>
<dbReference type="InterPro" id="IPR011042">
    <property type="entry name" value="6-blade_b-propeller_TolB-like"/>
</dbReference>
<dbReference type="PANTHER" id="PTHR11799:SF12">
    <property type="entry name" value="PARAOXONASE-RELATED"/>
    <property type="match status" value="1"/>
</dbReference>
<dbReference type="PANTHER" id="PTHR11799">
    <property type="entry name" value="PARAOXONASE"/>
    <property type="match status" value="1"/>
</dbReference>
<protein>
    <recommendedName>
        <fullName evidence="3">arylesterase</fullName>
        <ecNumber evidence="3">3.1.1.2</ecNumber>
    </recommendedName>
</protein>
<accession>A0A8C7PKL4</accession>
<dbReference type="Ensembl" id="ENSOMYT00000026399.2">
    <property type="protein sequence ID" value="ENSOMYP00000024111.2"/>
    <property type="gene ID" value="ENSOMYG00000023306.2"/>
</dbReference>
<reference evidence="10" key="2">
    <citation type="submission" date="2025-08" db="UniProtKB">
        <authorList>
            <consortium name="Ensembl"/>
        </authorList>
    </citation>
    <scope>IDENTIFICATION</scope>
</reference>
<evidence type="ECO:0000256" key="7">
    <source>
        <dbReference type="PIRSR" id="PIRSR602640-1"/>
    </source>
</evidence>
<reference evidence="10" key="1">
    <citation type="submission" date="2020-07" db="EMBL/GenBank/DDBJ databases">
        <title>A long reads based de novo assembly of the rainbow trout Arlee double haploid line genome.</title>
        <authorList>
            <person name="Gao G."/>
            <person name="Palti Y."/>
        </authorList>
    </citation>
    <scope>NUCLEOTIDE SEQUENCE [LARGE SCALE GENOMIC DNA]</scope>
</reference>
<dbReference type="Proteomes" id="UP000694395">
    <property type="component" value="Chromosome 3"/>
</dbReference>
<feature type="binding site" evidence="8">
    <location>
        <position position="240"/>
    </location>
    <ligand>
        <name>Ca(2+)</name>
        <dbReference type="ChEBI" id="CHEBI:29108"/>
        <label>1</label>
        <note>catalytic</note>
    </ligand>
</feature>
<proteinExistence type="inferred from homology"/>
<dbReference type="SUPFAM" id="SSF63829">
    <property type="entry name" value="Calcium-dependent phosphotriesterase"/>
    <property type="match status" value="1"/>
</dbReference>
<evidence type="ECO:0000256" key="9">
    <source>
        <dbReference type="PIRSR" id="PIRSR602640-3"/>
    </source>
</evidence>
<keyword evidence="5 9" id="KW-1015">Disulfide bond</keyword>
<sequence>MGKLVVISLFVAALSAFLGERIINLRKRTLASRKLVQTHLPNCHPIKSLEYGSEDLTILPNGLAIISTVSYNIDLALYETRFEMHLLPFPIVSYNSVYLFVVNHPQKKTQVEIFLFVEEDHSLVYVKTIKHEFLHSVNDIVAVGVESFYATNDHYFSGGTLNTLEVLLAQPWSNVVYYSPEEVKVVAEGFYMANGINISPDKRHIYVADLFDHNIHVLERLESNGLAPVKVVEVGSLVDNIYVDPETGDLWIGCHPNGWKLFRNDPEDLPGSEVIQIKDIHSEKPVVTQVYADDGSVLIGSSVAAPYGGKLLIGTIYQKALVCDLAKVDQ</sequence>
<dbReference type="Gene3D" id="2.120.10.30">
    <property type="entry name" value="TolB, C-terminal domain"/>
    <property type="match status" value="1"/>
</dbReference>
<feature type="binding site" evidence="8">
    <location>
        <position position="55"/>
    </location>
    <ligand>
        <name>Ca(2+)</name>
        <dbReference type="ChEBI" id="CHEBI:29108"/>
        <label>1</label>
        <note>catalytic</note>
    </ligand>
</feature>
<dbReference type="Pfam" id="PF01731">
    <property type="entry name" value="Arylesterase"/>
    <property type="match status" value="1"/>
</dbReference>
<organism evidence="10 11">
    <name type="scientific">Oncorhynchus mykiss</name>
    <name type="common">Rainbow trout</name>
    <name type="synonym">Salmo gairdneri</name>
    <dbReference type="NCBI Taxonomy" id="8022"/>
    <lineage>
        <taxon>Eukaryota</taxon>
        <taxon>Metazoa</taxon>
        <taxon>Chordata</taxon>
        <taxon>Craniata</taxon>
        <taxon>Vertebrata</taxon>
        <taxon>Euteleostomi</taxon>
        <taxon>Actinopterygii</taxon>
        <taxon>Neopterygii</taxon>
        <taxon>Teleostei</taxon>
        <taxon>Protacanthopterygii</taxon>
        <taxon>Salmoniformes</taxon>
        <taxon>Salmonidae</taxon>
        <taxon>Salmoninae</taxon>
        <taxon>Oncorhynchus</taxon>
    </lineage>
</organism>
<evidence type="ECO:0000256" key="3">
    <source>
        <dbReference type="ARBA" id="ARBA00013277"/>
    </source>
</evidence>
<dbReference type="InterPro" id="IPR002640">
    <property type="entry name" value="Arylesterase"/>
</dbReference>
<keyword evidence="6" id="KW-0325">Glycoprotein</keyword>
<feature type="binding site" evidence="8">
    <location>
        <position position="54"/>
    </location>
    <ligand>
        <name>Ca(2+)</name>
        <dbReference type="ChEBI" id="CHEBI:29108"/>
        <label>2</label>
    </ligand>
</feature>
<evidence type="ECO:0000256" key="1">
    <source>
        <dbReference type="ARBA" id="ARBA00000368"/>
    </source>
</evidence>
<keyword evidence="11" id="KW-1185">Reference proteome</keyword>
<keyword evidence="8" id="KW-0106">Calcium</keyword>
<evidence type="ECO:0000256" key="5">
    <source>
        <dbReference type="ARBA" id="ARBA00023157"/>
    </source>
</evidence>
<keyword evidence="8" id="KW-0479">Metal-binding</keyword>
<feature type="binding site" evidence="8">
    <location>
        <position position="139"/>
    </location>
    <ligand>
        <name>Ca(2+)</name>
        <dbReference type="ChEBI" id="CHEBI:29108"/>
        <label>1</label>
        <note>catalytic</note>
    </ligand>
</feature>
<reference evidence="10" key="3">
    <citation type="submission" date="2025-09" db="UniProtKB">
        <authorList>
            <consortium name="Ensembl"/>
        </authorList>
    </citation>
    <scope>IDENTIFICATION</scope>
</reference>
<name>A0A8C7PKL4_ONCMY</name>
<feature type="binding site" evidence="8">
    <location>
        <position position="194"/>
    </location>
    <ligand>
        <name>Ca(2+)</name>
        <dbReference type="ChEBI" id="CHEBI:29108"/>
        <label>1</label>
        <note>catalytic</note>
    </ligand>
</feature>
<feature type="active site" description="Proton acceptor" evidence="7">
    <location>
        <position position="85"/>
    </location>
</feature>
<dbReference type="InterPro" id="IPR051288">
    <property type="entry name" value="Serum_paraoxonase/arylesterase"/>
</dbReference>
<dbReference type="AlphaFoldDB" id="A0A8C7PKL4"/>
<comment type="cofactor">
    <cofactor evidence="8">
        <name>Ca(2+)</name>
        <dbReference type="ChEBI" id="CHEBI:29108"/>
    </cofactor>
    <text evidence="8">Binds 2 calcium ions per subunit.</text>
</comment>
<comment type="catalytic activity">
    <reaction evidence="1">
        <text>a phenyl acetate + H2O = a phenol + acetate + H(+)</text>
        <dbReference type="Rhea" id="RHEA:17309"/>
        <dbReference type="ChEBI" id="CHEBI:15377"/>
        <dbReference type="ChEBI" id="CHEBI:15378"/>
        <dbReference type="ChEBI" id="CHEBI:30089"/>
        <dbReference type="ChEBI" id="CHEBI:33853"/>
        <dbReference type="ChEBI" id="CHEBI:140310"/>
        <dbReference type="EC" id="3.1.1.2"/>
    </reaction>
</comment>